<dbReference type="AlphaFoldDB" id="A0A9E7PT09"/>
<dbReference type="PANTHER" id="PTHR21198:SF7">
    <property type="entry name" value="ASPARTATE-GLUTAMATE RACEMASE FAMILY"/>
    <property type="match status" value="1"/>
</dbReference>
<evidence type="ECO:0000313" key="4">
    <source>
        <dbReference type="Proteomes" id="UP001060368"/>
    </source>
</evidence>
<protein>
    <submittedName>
        <fullName evidence="3">Aspartate/glutamate racemase family protein</fullName>
    </submittedName>
</protein>
<keyword evidence="2" id="KW-0413">Isomerase</keyword>
<dbReference type="PROSITE" id="PS00924">
    <property type="entry name" value="ASP_GLU_RACEMASE_2"/>
    <property type="match status" value="1"/>
</dbReference>
<dbReference type="SUPFAM" id="SSF53681">
    <property type="entry name" value="Aspartate/glutamate racemase"/>
    <property type="match status" value="2"/>
</dbReference>
<name>A0A9E7PT09_9EURY</name>
<comment type="similarity">
    <text evidence="1">Belongs to the aspartate/glutamate racemases family.</text>
</comment>
<dbReference type="GO" id="GO:0047661">
    <property type="term" value="F:amino-acid racemase activity"/>
    <property type="evidence" value="ECO:0007669"/>
    <property type="project" value="InterPro"/>
</dbReference>
<dbReference type="InterPro" id="IPR001920">
    <property type="entry name" value="Asp/Glu_race"/>
</dbReference>
<dbReference type="InterPro" id="IPR033134">
    <property type="entry name" value="Asp/Glu_racemase_AS_2"/>
</dbReference>
<dbReference type="Proteomes" id="UP001060368">
    <property type="component" value="Chromosome"/>
</dbReference>
<dbReference type="InterPro" id="IPR015942">
    <property type="entry name" value="Asp/Glu/hydantoin_racemase"/>
</dbReference>
<dbReference type="PROSITE" id="PS00923">
    <property type="entry name" value="ASP_GLU_RACEMASE_1"/>
    <property type="match status" value="1"/>
</dbReference>
<gene>
    <name evidence="3" type="ORF">L6E24_03980</name>
</gene>
<keyword evidence="4" id="KW-1185">Reference proteome</keyword>
<evidence type="ECO:0000256" key="1">
    <source>
        <dbReference type="ARBA" id="ARBA00007847"/>
    </source>
</evidence>
<organism evidence="3 4">
    <name type="scientific">Methanoplanus endosymbiosus</name>
    <dbReference type="NCBI Taxonomy" id="33865"/>
    <lineage>
        <taxon>Archaea</taxon>
        <taxon>Methanobacteriati</taxon>
        <taxon>Methanobacteriota</taxon>
        <taxon>Stenosarchaea group</taxon>
        <taxon>Methanomicrobia</taxon>
        <taxon>Methanomicrobiales</taxon>
        <taxon>Methanomicrobiaceae</taxon>
        <taxon>Methanoplanus</taxon>
    </lineage>
</organism>
<dbReference type="InterPro" id="IPR004380">
    <property type="entry name" value="Asp_race"/>
</dbReference>
<proteinExistence type="inferred from homology"/>
<dbReference type="NCBIfam" id="TIGR00035">
    <property type="entry name" value="asp_race"/>
    <property type="match status" value="1"/>
</dbReference>
<dbReference type="Pfam" id="PF01177">
    <property type="entry name" value="Asp_Glu_race"/>
    <property type="match status" value="1"/>
</dbReference>
<accession>A0A9E7PT09</accession>
<dbReference type="KEGG" id="mend:L6E24_03980"/>
<dbReference type="InterPro" id="IPR018187">
    <property type="entry name" value="Asp/Glu_racemase_AS_1"/>
</dbReference>
<evidence type="ECO:0000256" key="2">
    <source>
        <dbReference type="ARBA" id="ARBA00023235"/>
    </source>
</evidence>
<dbReference type="PANTHER" id="PTHR21198">
    <property type="entry name" value="GLUTAMATE RACEMASE"/>
    <property type="match status" value="1"/>
</dbReference>
<sequence length="294" mass="31809">MSGLKKRFGPGYIFEIFLLLLVALSLAAGGCVDSGCAEPESSGVDTGTGNLGYFSGADEMKTIGVIGGISWVSSLEYYRMMNEMANERLGGLHSAEILMCSVEFGNFSKQERLAEDGDWGPLRNTMVEAAKRLEAGGADFIIICSNTMHSTAGDIEDNVDIPVLHIADATGERIKEKGVKTVGLLGRKYTMEESFYRDILEDKYGIEVIVPDESDRDYVNSVIFDELCAGIITDESRAGFVEIIGRLEEEGAEGVILGCTEIPLLVSQEDVDIAVFDTMTIHAQAAVDYAINKG</sequence>
<reference evidence="3" key="1">
    <citation type="submission" date="2022-04" db="EMBL/GenBank/DDBJ databases">
        <title>Complete genome of Methanoplanus endosymbiosus DSM 3599.</title>
        <authorList>
            <person name="Chen S.-C."/>
            <person name="You Y.-T."/>
            <person name="Zhou Y.-Z."/>
            <person name="Lai M.-C."/>
        </authorList>
    </citation>
    <scope>NUCLEOTIDE SEQUENCE</scope>
    <source>
        <strain evidence="3">DSM 3599</strain>
    </source>
</reference>
<dbReference type="GeneID" id="74306826"/>
<evidence type="ECO:0000313" key="3">
    <source>
        <dbReference type="EMBL" id="UUX93292.1"/>
    </source>
</evidence>
<dbReference type="RefSeq" id="WP_257743431.1">
    <property type="nucleotide sequence ID" value="NZ_CP096115.1"/>
</dbReference>
<dbReference type="EMBL" id="CP096115">
    <property type="protein sequence ID" value="UUX93292.1"/>
    <property type="molecule type" value="Genomic_DNA"/>
</dbReference>
<dbReference type="PROSITE" id="PS51257">
    <property type="entry name" value="PROKAR_LIPOPROTEIN"/>
    <property type="match status" value="1"/>
</dbReference>
<dbReference type="Gene3D" id="3.40.50.1860">
    <property type="match status" value="2"/>
</dbReference>